<evidence type="ECO:0000256" key="6">
    <source>
        <dbReference type="ARBA" id="ARBA00022840"/>
    </source>
</evidence>
<dbReference type="CDD" id="cd01992">
    <property type="entry name" value="TilS_N"/>
    <property type="match status" value="1"/>
</dbReference>
<comment type="function">
    <text evidence="8">Ligates lysine onto the cytidine present at position 34 of the AUA codon-specific tRNA(Ile) that contains the anticodon CAU, in an ATP-dependent manner. Cytidine is converted to lysidine, thus changing the amino acid specificity of the tRNA from methionine to isoleucine.</text>
</comment>
<dbReference type="NCBIfam" id="TIGR02433">
    <property type="entry name" value="lysidine_TilS_C"/>
    <property type="match status" value="1"/>
</dbReference>
<keyword evidence="5 8" id="KW-0547">Nucleotide-binding</keyword>
<dbReference type="SUPFAM" id="SSF56037">
    <property type="entry name" value="PheT/TilS domain"/>
    <property type="match status" value="1"/>
</dbReference>
<dbReference type="Pfam" id="PF09179">
    <property type="entry name" value="TilS"/>
    <property type="match status" value="1"/>
</dbReference>
<feature type="domain" description="Lysidine-tRNA(Ile) synthetase C-terminal" evidence="9">
    <location>
        <begin position="382"/>
        <end position="456"/>
    </location>
</feature>
<dbReference type="SUPFAM" id="SSF52402">
    <property type="entry name" value="Adenine nucleotide alpha hydrolases-like"/>
    <property type="match status" value="1"/>
</dbReference>
<comment type="subcellular location">
    <subcellularLocation>
        <location evidence="1 8">Cytoplasm</location>
    </subcellularLocation>
</comment>
<keyword evidence="2 8" id="KW-0963">Cytoplasm</keyword>
<dbReference type="KEGG" id="smav:CFF01_06220"/>
<dbReference type="SUPFAM" id="SSF82829">
    <property type="entry name" value="MesJ substrate recognition domain-like"/>
    <property type="match status" value="1"/>
</dbReference>
<gene>
    <name evidence="8 10" type="primary">tilS</name>
    <name evidence="10" type="ORF">CFF01_06220</name>
</gene>
<dbReference type="InterPro" id="IPR011063">
    <property type="entry name" value="TilS/TtcA_N"/>
</dbReference>
<proteinExistence type="inferred from homology"/>
<dbReference type="EMBL" id="CP022272">
    <property type="protein sequence ID" value="ASJ96209.1"/>
    <property type="molecule type" value="Genomic_DNA"/>
</dbReference>
<dbReference type="Proteomes" id="UP000198233">
    <property type="component" value="Chromosome"/>
</dbReference>
<dbReference type="PANTHER" id="PTHR43033:SF1">
    <property type="entry name" value="TRNA(ILE)-LYSIDINE SYNTHASE-RELATED"/>
    <property type="match status" value="1"/>
</dbReference>
<evidence type="ECO:0000256" key="7">
    <source>
        <dbReference type="ARBA" id="ARBA00048539"/>
    </source>
</evidence>
<dbReference type="PANTHER" id="PTHR43033">
    <property type="entry name" value="TRNA(ILE)-LYSIDINE SYNTHASE-RELATED"/>
    <property type="match status" value="1"/>
</dbReference>
<dbReference type="InterPro" id="IPR015262">
    <property type="entry name" value="tRNA_Ile_lys_synt_subst-bd"/>
</dbReference>
<evidence type="ECO:0000259" key="9">
    <source>
        <dbReference type="SMART" id="SM00977"/>
    </source>
</evidence>
<protein>
    <recommendedName>
        <fullName evidence="8">tRNA(Ile)-lysidine synthase</fullName>
        <ecNumber evidence="8">6.3.4.19</ecNumber>
    </recommendedName>
    <alternativeName>
        <fullName evidence="8">tRNA(Ile)-2-lysyl-cytidine synthase</fullName>
    </alternativeName>
    <alternativeName>
        <fullName evidence="8">tRNA(Ile)-lysidine synthetase</fullName>
    </alternativeName>
</protein>
<comment type="similarity">
    <text evidence="8">Belongs to the tRNA(Ile)-lysidine synthase family.</text>
</comment>
<dbReference type="GO" id="GO:0006400">
    <property type="term" value="P:tRNA modification"/>
    <property type="evidence" value="ECO:0007669"/>
    <property type="project" value="UniProtKB-UniRule"/>
</dbReference>
<feature type="binding site" evidence="8">
    <location>
        <begin position="32"/>
        <end position="37"/>
    </location>
    <ligand>
        <name>ATP</name>
        <dbReference type="ChEBI" id="CHEBI:30616"/>
    </ligand>
</feature>
<evidence type="ECO:0000256" key="2">
    <source>
        <dbReference type="ARBA" id="ARBA00022490"/>
    </source>
</evidence>
<keyword evidence="6 8" id="KW-0067">ATP-binding</keyword>
<evidence type="ECO:0000313" key="10">
    <source>
        <dbReference type="EMBL" id="ASJ96209.1"/>
    </source>
</evidence>
<dbReference type="Pfam" id="PF01171">
    <property type="entry name" value="ATP_bind_3"/>
    <property type="match status" value="1"/>
</dbReference>
<keyword evidence="3 8" id="KW-0436">Ligase</keyword>
<keyword evidence="4 8" id="KW-0819">tRNA processing</keyword>
<dbReference type="InterPro" id="IPR014729">
    <property type="entry name" value="Rossmann-like_a/b/a_fold"/>
</dbReference>
<evidence type="ECO:0000256" key="8">
    <source>
        <dbReference type="HAMAP-Rule" id="MF_01161"/>
    </source>
</evidence>
<dbReference type="InterPro" id="IPR012796">
    <property type="entry name" value="Lysidine-tRNA-synth_C"/>
</dbReference>
<sequence>MAIDSFCPFDALSKLVAQIAPPAGTKLVLAYSGGVDSEVLAYGLSQLSKVKSELSYQLVHVHHGLSDNADGWQSHCERRAREYGLPIAVKRVTVASGARISLEAAARDARYAALREELSPGDILLTAHHQDDQLETLLLALKRGLGPKGLAAMGEVQAFSPDNLMLRPLLGVARAQIEAFAKAAGLTHIQDESNLDSRFDRNFLRLEVLPTLTARWPAFAATASRSAQLCAEQQALIDEEVSLRLPAMLVSVPHAEYQVLDLKALANERALWRPHLLRGFIEYRGFALPSAAQLGEILNQLLAAKADAQVAIRIKSMQLRRFQHHLYLDPVVLEPRVGRRLTGVGPHPDTPELSWPIDSRLQLRASWAETGPRLTLNESLPLRLAFGAPGGLRCHPHSRDKGRELKKLWQEFAVPPWERSRVPLIFAGDKLVAAVGCWVEKGFLASEGEGGWQFTLACSTWPIANP</sequence>
<comment type="catalytic activity">
    <reaction evidence="7 8">
        <text>cytidine(34) in tRNA(Ile2) + L-lysine + ATP = lysidine(34) in tRNA(Ile2) + AMP + diphosphate + H(+)</text>
        <dbReference type="Rhea" id="RHEA:43744"/>
        <dbReference type="Rhea" id="RHEA-COMP:10625"/>
        <dbReference type="Rhea" id="RHEA-COMP:10670"/>
        <dbReference type="ChEBI" id="CHEBI:15378"/>
        <dbReference type="ChEBI" id="CHEBI:30616"/>
        <dbReference type="ChEBI" id="CHEBI:32551"/>
        <dbReference type="ChEBI" id="CHEBI:33019"/>
        <dbReference type="ChEBI" id="CHEBI:82748"/>
        <dbReference type="ChEBI" id="CHEBI:83665"/>
        <dbReference type="ChEBI" id="CHEBI:456215"/>
        <dbReference type="EC" id="6.3.4.19"/>
    </reaction>
</comment>
<evidence type="ECO:0000256" key="5">
    <source>
        <dbReference type="ARBA" id="ARBA00022741"/>
    </source>
</evidence>
<dbReference type="GO" id="GO:0032267">
    <property type="term" value="F:tRNA(Ile)-lysidine synthase activity"/>
    <property type="evidence" value="ECO:0007669"/>
    <property type="project" value="UniProtKB-EC"/>
</dbReference>
<evidence type="ECO:0000256" key="3">
    <source>
        <dbReference type="ARBA" id="ARBA00022598"/>
    </source>
</evidence>
<dbReference type="HAMAP" id="MF_01161">
    <property type="entry name" value="tRNA_Ile_lys_synt"/>
    <property type="match status" value="1"/>
</dbReference>
<dbReference type="RefSeq" id="WP_088904221.1">
    <property type="nucleotide sequence ID" value="NZ_CP022272.1"/>
</dbReference>
<dbReference type="EC" id="6.3.4.19" evidence="8"/>
<dbReference type="Gene3D" id="1.20.59.20">
    <property type="match status" value="1"/>
</dbReference>
<evidence type="ECO:0000256" key="4">
    <source>
        <dbReference type="ARBA" id="ARBA00022694"/>
    </source>
</evidence>
<dbReference type="InterPro" id="IPR012795">
    <property type="entry name" value="tRNA_Ile_lys_synt_N"/>
</dbReference>
<evidence type="ECO:0000256" key="1">
    <source>
        <dbReference type="ARBA" id="ARBA00004496"/>
    </source>
</evidence>
<dbReference type="Pfam" id="PF11734">
    <property type="entry name" value="TilS_C"/>
    <property type="match status" value="1"/>
</dbReference>
<dbReference type="InterPro" id="IPR012094">
    <property type="entry name" value="tRNA_Ile_lys_synt"/>
</dbReference>
<comment type="domain">
    <text evidence="8">The N-terminal region contains the highly conserved SGGXDS motif, predicted to be a P-loop motif involved in ATP binding.</text>
</comment>
<dbReference type="AlphaFoldDB" id="A0AAC9TZ76"/>
<dbReference type="Gene3D" id="3.40.50.620">
    <property type="entry name" value="HUPs"/>
    <property type="match status" value="1"/>
</dbReference>
<organism evidence="10 11">
    <name type="scientific">Shewanella marisflavi</name>
    <dbReference type="NCBI Taxonomy" id="260364"/>
    <lineage>
        <taxon>Bacteria</taxon>
        <taxon>Pseudomonadati</taxon>
        <taxon>Pseudomonadota</taxon>
        <taxon>Gammaproteobacteria</taxon>
        <taxon>Alteromonadales</taxon>
        <taxon>Shewanellaceae</taxon>
        <taxon>Shewanella</taxon>
    </lineage>
</organism>
<evidence type="ECO:0000313" key="11">
    <source>
        <dbReference type="Proteomes" id="UP000198233"/>
    </source>
</evidence>
<accession>A0AAC9TZ76</accession>
<dbReference type="GO" id="GO:0005737">
    <property type="term" value="C:cytoplasm"/>
    <property type="evidence" value="ECO:0007669"/>
    <property type="project" value="UniProtKB-SubCell"/>
</dbReference>
<dbReference type="SMART" id="SM00977">
    <property type="entry name" value="TilS_C"/>
    <property type="match status" value="1"/>
</dbReference>
<dbReference type="NCBIfam" id="TIGR02432">
    <property type="entry name" value="lysidine_TilS_N"/>
    <property type="match status" value="1"/>
</dbReference>
<name>A0AAC9TZ76_9GAMM</name>
<reference evidence="10 11" key="1">
    <citation type="submission" date="2017-06" db="EMBL/GenBank/DDBJ databases">
        <title>Complete genome sequence of Shewanella marisflavi EP1 associated with anaerobic 2,4-dinitrotoluene reduction and salt tolerance.</title>
        <authorList>
            <person name="Huang J."/>
        </authorList>
    </citation>
    <scope>NUCLEOTIDE SEQUENCE [LARGE SCALE GENOMIC DNA]</scope>
    <source>
        <strain evidence="10 11">EP1</strain>
    </source>
</reference>
<dbReference type="GO" id="GO:0005524">
    <property type="term" value="F:ATP binding"/>
    <property type="evidence" value="ECO:0007669"/>
    <property type="project" value="UniProtKB-UniRule"/>
</dbReference>